<evidence type="ECO:0000313" key="2">
    <source>
        <dbReference type="EMBL" id="GAA5078378.1"/>
    </source>
</evidence>
<dbReference type="Proteomes" id="UP001499910">
    <property type="component" value="Unassembled WGS sequence"/>
</dbReference>
<reference evidence="3" key="1">
    <citation type="journal article" date="2019" name="Int. J. Syst. Evol. Microbiol.">
        <title>The Global Catalogue of Microorganisms (GCM) 10K type strain sequencing project: providing services to taxonomists for standard genome sequencing and annotation.</title>
        <authorList>
            <consortium name="The Broad Institute Genomics Platform"/>
            <consortium name="The Broad Institute Genome Sequencing Center for Infectious Disease"/>
            <person name="Wu L."/>
            <person name="Ma J."/>
        </authorList>
    </citation>
    <scope>NUCLEOTIDE SEQUENCE [LARGE SCALE GENOMIC DNA]</scope>
    <source>
        <strain evidence="3">JCM 18015</strain>
    </source>
</reference>
<keyword evidence="1" id="KW-0472">Membrane</keyword>
<feature type="transmembrane region" description="Helical" evidence="1">
    <location>
        <begin position="99"/>
        <end position="120"/>
    </location>
</feature>
<keyword evidence="3" id="KW-1185">Reference proteome</keyword>
<feature type="transmembrane region" description="Helical" evidence="1">
    <location>
        <begin position="294"/>
        <end position="314"/>
    </location>
</feature>
<dbReference type="EMBL" id="BAABHW010000004">
    <property type="protein sequence ID" value="GAA5078378.1"/>
    <property type="molecule type" value="Genomic_DNA"/>
</dbReference>
<feature type="transmembrane region" description="Helical" evidence="1">
    <location>
        <begin position="49"/>
        <end position="68"/>
    </location>
</feature>
<organism evidence="2 3">
    <name type="scientific">[Roseibacterium] beibuensis</name>
    <dbReference type="NCBI Taxonomy" id="1193142"/>
    <lineage>
        <taxon>Bacteria</taxon>
        <taxon>Pseudomonadati</taxon>
        <taxon>Pseudomonadota</taxon>
        <taxon>Alphaproteobacteria</taxon>
        <taxon>Rhodobacterales</taxon>
        <taxon>Roseobacteraceae</taxon>
        <taxon>Roseicyclus</taxon>
    </lineage>
</organism>
<feature type="transmembrane region" description="Helical" evidence="1">
    <location>
        <begin position="207"/>
        <end position="224"/>
    </location>
</feature>
<dbReference type="Pfam" id="PF05940">
    <property type="entry name" value="NnrS"/>
    <property type="match status" value="1"/>
</dbReference>
<dbReference type="InterPro" id="IPR010266">
    <property type="entry name" value="NnrS"/>
</dbReference>
<keyword evidence="1" id="KW-0812">Transmembrane</keyword>
<feature type="transmembrane region" description="Helical" evidence="1">
    <location>
        <begin position="326"/>
        <end position="344"/>
    </location>
</feature>
<keyword evidence="1" id="KW-1133">Transmembrane helix</keyword>
<accession>A0ABP9LL72</accession>
<feature type="transmembrane region" description="Helical" evidence="1">
    <location>
        <begin position="162"/>
        <end position="183"/>
    </location>
</feature>
<protein>
    <submittedName>
        <fullName evidence="2">NnrS family protein</fullName>
    </submittedName>
</protein>
<sequence length="386" mass="40299">MLSFGFRPFFLVSALWAALAMGVWLLVLAGHVLVPTAFDPVSWHAHEFLFGYLGAAIAGFLLTAVPNWTGRLPLVGWRLGGLVALWLAGRFAVVTSGQVSPVIAALVDLAFPVVLAGALAREIVAGRNWRNLVVLGMLAVFTLGNALFHWEAARGGYAASGMGLRIGLGAAIMMIAVIGGRIIPSFTRNWLAKGGTTALPAPPMQRLDRAVLLVLLVTLLSWAFFPSAQATGWLLLFTGALHLVRLVRWRGLATLTEPLVAVLHAGYLFVPLGALALGLEILRPGTLGMGGAQHLWMGGAVGLMTLAVMTRATLGHTGRPLSADAGTVAVYWVLAVAVAARVAAGASPGLAGPFHAVSGVAWMAAFGGFCILYGPLLLRPRGMGGA</sequence>
<feature type="transmembrane region" description="Helical" evidence="1">
    <location>
        <begin position="259"/>
        <end position="282"/>
    </location>
</feature>
<proteinExistence type="predicted"/>
<evidence type="ECO:0000256" key="1">
    <source>
        <dbReference type="SAM" id="Phobius"/>
    </source>
</evidence>
<evidence type="ECO:0000313" key="3">
    <source>
        <dbReference type="Proteomes" id="UP001499910"/>
    </source>
</evidence>
<feature type="transmembrane region" description="Helical" evidence="1">
    <location>
        <begin position="9"/>
        <end position="29"/>
    </location>
</feature>
<name>A0ABP9LL72_9RHOB</name>
<feature type="transmembrane region" description="Helical" evidence="1">
    <location>
        <begin position="75"/>
        <end position="93"/>
    </location>
</feature>
<feature type="transmembrane region" description="Helical" evidence="1">
    <location>
        <begin position="356"/>
        <end position="378"/>
    </location>
</feature>
<feature type="transmembrane region" description="Helical" evidence="1">
    <location>
        <begin position="132"/>
        <end position="150"/>
    </location>
</feature>
<comment type="caution">
    <text evidence="2">The sequence shown here is derived from an EMBL/GenBank/DDBJ whole genome shotgun (WGS) entry which is preliminary data.</text>
</comment>
<gene>
    <name evidence="2" type="ORF">GCM10023209_29500</name>
</gene>